<reference evidence="2" key="1">
    <citation type="journal article" date="2024" name="Front. Bioeng. Biotechnol.">
        <title>Genome-scale model development and genomic sequencing of the oleaginous clade Lipomyces.</title>
        <authorList>
            <person name="Czajka J.J."/>
            <person name="Han Y."/>
            <person name="Kim J."/>
            <person name="Mondo S.J."/>
            <person name="Hofstad B.A."/>
            <person name="Robles A."/>
            <person name="Haridas S."/>
            <person name="Riley R."/>
            <person name="LaButti K."/>
            <person name="Pangilinan J."/>
            <person name="Andreopoulos W."/>
            <person name="Lipzen A."/>
            <person name="Yan J."/>
            <person name="Wang M."/>
            <person name="Ng V."/>
            <person name="Grigoriev I.V."/>
            <person name="Spatafora J.W."/>
            <person name="Magnuson J.K."/>
            <person name="Baker S.E."/>
            <person name="Pomraning K.R."/>
        </authorList>
    </citation>
    <scope>NUCLEOTIDE SEQUENCE [LARGE SCALE GENOMIC DNA]</scope>
    <source>
        <strain evidence="2">CBS 10300</strain>
    </source>
</reference>
<dbReference type="EMBL" id="MU970037">
    <property type="protein sequence ID" value="KAK9325913.1"/>
    <property type="molecule type" value="Genomic_DNA"/>
</dbReference>
<sequence length="451" mass="52231">MRTVAVASVPLRISERYSRCRHATALVAACSRKLYSQITPRSEFRAERTRDVKDKYTPSVSRDLLWKDGTEYDIDETGSMYLRNKKLRRNDDDKLSSLDFMRRHFQKKGLKSKARRPSVDPLFVPKLNPEHTAKKQDGTLFELDETWETIRLRMHTYIVERKYDSVFRLANAIVKADMVPPMWIYSEVVFAMVKVGGKGGFLAPTIMMLVDELLLRGKAINRHMFHQLFKLVGKSPDPTVRHRVLSLAESQNFELREQDWMRMIQSYLLSNEFEMALRTMDKMAEENLPIPYSAYKMMIEHLLDMGEFEIAHKYMMDRVETHSLPNEEHWGALLSLAAREFRYDMVVQIWEDFVELDYVIPDDGTCINIVMTAARHADPVLCASALRILVARGVQSEFLASCMASAYENRQKLESGNSSAEIVDEDRKELQAGGSMIREERLRDWGAASDY</sequence>
<evidence type="ECO:0000313" key="2">
    <source>
        <dbReference type="Proteomes" id="UP001489719"/>
    </source>
</evidence>
<proteinExistence type="predicted"/>
<keyword evidence="2" id="KW-1185">Reference proteome</keyword>
<comment type="caution">
    <text evidence="1">The sequence shown here is derived from an EMBL/GenBank/DDBJ whole genome shotgun (WGS) entry which is preliminary data.</text>
</comment>
<evidence type="ECO:0000313" key="1">
    <source>
        <dbReference type="EMBL" id="KAK9325913.1"/>
    </source>
</evidence>
<organism evidence="1 2">
    <name type="scientific">Lipomyces orientalis</name>
    <dbReference type="NCBI Taxonomy" id="1233043"/>
    <lineage>
        <taxon>Eukaryota</taxon>
        <taxon>Fungi</taxon>
        <taxon>Dikarya</taxon>
        <taxon>Ascomycota</taxon>
        <taxon>Saccharomycotina</taxon>
        <taxon>Lipomycetes</taxon>
        <taxon>Lipomycetales</taxon>
        <taxon>Lipomycetaceae</taxon>
        <taxon>Lipomyces</taxon>
    </lineage>
</organism>
<name>A0ACC3U084_9ASCO</name>
<gene>
    <name evidence="1" type="ORF">V1517DRAFT_126814</name>
</gene>
<dbReference type="Proteomes" id="UP001489719">
    <property type="component" value="Unassembled WGS sequence"/>
</dbReference>
<protein>
    <submittedName>
        <fullName evidence="1">Uncharacterized protein</fullName>
    </submittedName>
</protein>
<accession>A0ACC3U084</accession>